<name>A0A9K3GI25_9EUKA</name>
<feature type="compositionally biased region" description="Polar residues" evidence="1">
    <location>
        <begin position="320"/>
        <end position="339"/>
    </location>
</feature>
<comment type="caution">
    <text evidence="2">The sequence shown here is derived from an EMBL/GenBank/DDBJ whole genome shotgun (WGS) entry which is preliminary data.</text>
</comment>
<feature type="region of interest" description="Disordered" evidence="1">
    <location>
        <begin position="114"/>
        <end position="186"/>
    </location>
</feature>
<evidence type="ECO:0000313" key="2">
    <source>
        <dbReference type="EMBL" id="GIQ83938.1"/>
    </source>
</evidence>
<organism evidence="2 3">
    <name type="scientific">Kipferlia bialata</name>
    <dbReference type="NCBI Taxonomy" id="797122"/>
    <lineage>
        <taxon>Eukaryota</taxon>
        <taxon>Metamonada</taxon>
        <taxon>Carpediemonas-like organisms</taxon>
        <taxon>Kipferlia</taxon>
    </lineage>
</organism>
<dbReference type="Proteomes" id="UP000265618">
    <property type="component" value="Unassembled WGS sequence"/>
</dbReference>
<feature type="compositionally biased region" description="Basic and acidic residues" evidence="1">
    <location>
        <begin position="155"/>
        <end position="167"/>
    </location>
</feature>
<evidence type="ECO:0000256" key="1">
    <source>
        <dbReference type="SAM" id="MobiDB-lite"/>
    </source>
</evidence>
<feature type="compositionally biased region" description="Basic and acidic residues" evidence="1">
    <location>
        <begin position="114"/>
        <end position="126"/>
    </location>
</feature>
<dbReference type="EMBL" id="BDIP01001241">
    <property type="protein sequence ID" value="GIQ83938.1"/>
    <property type="molecule type" value="Genomic_DNA"/>
</dbReference>
<reference evidence="2 3" key="1">
    <citation type="journal article" date="2018" name="PLoS ONE">
        <title>The draft genome of Kipferlia bialata reveals reductive genome evolution in fornicate parasites.</title>
        <authorList>
            <person name="Tanifuji G."/>
            <person name="Takabayashi S."/>
            <person name="Kume K."/>
            <person name="Takagi M."/>
            <person name="Nakayama T."/>
            <person name="Kamikawa R."/>
            <person name="Inagaki Y."/>
            <person name="Hashimoto T."/>
        </authorList>
    </citation>
    <scope>NUCLEOTIDE SEQUENCE [LARGE SCALE GENOMIC DNA]</scope>
    <source>
        <strain evidence="2">NY0173</strain>
    </source>
</reference>
<feature type="region of interest" description="Disordered" evidence="1">
    <location>
        <begin position="428"/>
        <end position="459"/>
    </location>
</feature>
<sequence>MSTIYIFILGDRSIIQDLSRRGGEAEREREGIPQTEDETPVVMREITVPTFEALCKKMIEEEKEHETRFTIGGEYHHKDSKTTTCYHRCWYSDCQCTMSYVKNTAQSTDDLLDHEAGYSVPPKHDGTAPAALSTLESSSTLSQDTVSSMVYSQDSPDRKREREREAELPLSNVPIAPSDGGSAMPPGVLGGQSPVQHSVPPYVITFKHEHTNHENGSQQAKRVYRSEFLRLLVCRELRKTQTRSVVQLVKDLTKEYKLEGPNRFLNLTSKLLRHWRAKEKERLGDDYHRPPLSKEAGQVAASVRELVGSASNVANALRGTVTSTGDGVGPTSNVGSSAPPSRAPTPLTGSASASASPCDAPPTIHVPYPPSGLNSITGGVSGGMTLPPSSAVTDTAMSIGGVGAIQSSIPSDMPQMGPHIGMAMGTEGKGEREGEGDGVGRAQESKREADSIPENSVPWVIPSQNKSMQVNMTLEPALKRPAPPDILSHGGMSADSGLSVPPPVPTVPTVPPVPTVPTIPSVPTVPSVHGVASAHHCIVHPPSAPTLPHALAPSRPRPSRPSRSSMPMSVSVSVSTMPLAELGLDPTLPTPLPSSLPSMPTVSPLGHPVNPLRVSPPLAPPLPMHVGQEIASRGVSPVLQHMEMDAMGSMGTMGNMGDIGTIGSIGSIGSMGGMDMGTLGQMGLPTQISQPTLVPSRHQGSNRQT</sequence>
<evidence type="ECO:0000313" key="3">
    <source>
        <dbReference type="Proteomes" id="UP000265618"/>
    </source>
</evidence>
<feature type="compositionally biased region" description="Low complexity" evidence="1">
    <location>
        <begin position="127"/>
        <end position="148"/>
    </location>
</feature>
<feature type="region of interest" description="Disordered" evidence="1">
    <location>
        <begin position="540"/>
        <end position="572"/>
    </location>
</feature>
<gene>
    <name evidence="2" type="ORF">KIPB_005345</name>
</gene>
<feature type="compositionally biased region" description="Low complexity" evidence="1">
    <location>
        <begin position="561"/>
        <end position="572"/>
    </location>
</feature>
<accession>A0A9K3GI25</accession>
<feature type="region of interest" description="Disordered" evidence="1">
    <location>
        <begin position="685"/>
        <end position="705"/>
    </location>
</feature>
<feature type="compositionally biased region" description="Low complexity" evidence="1">
    <location>
        <begin position="350"/>
        <end position="362"/>
    </location>
</feature>
<dbReference type="AlphaFoldDB" id="A0A9K3GI25"/>
<keyword evidence="3" id="KW-1185">Reference proteome</keyword>
<feature type="region of interest" description="Disordered" evidence="1">
    <location>
        <begin position="320"/>
        <end position="370"/>
    </location>
</feature>
<proteinExistence type="predicted"/>
<protein>
    <submittedName>
        <fullName evidence="2">Uncharacterized protein</fullName>
    </submittedName>
</protein>